<feature type="region of interest" description="Disordered" evidence="1">
    <location>
        <begin position="841"/>
        <end position="881"/>
    </location>
</feature>
<feature type="compositionally biased region" description="Low complexity" evidence="1">
    <location>
        <begin position="280"/>
        <end position="289"/>
    </location>
</feature>
<feature type="region of interest" description="Disordered" evidence="1">
    <location>
        <begin position="255"/>
        <end position="345"/>
    </location>
</feature>
<dbReference type="EMBL" id="GG745338">
    <property type="protein sequence ID" value="KNE61342.1"/>
    <property type="molecule type" value="Genomic_DNA"/>
</dbReference>
<feature type="compositionally biased region" description="Low complexity" evidence="1">
    <location>
        <begin position="648"/>
        <end position="664"/>
    </location>
</feature>
<evidence type="ECO:0000313" key="2">
    <source>
        <dbReference type="EMBL" id="KNE61342.1"/>
    </source>
</evidence>
<feature type="region of interest" description="Disordered" evidence="1">
    <location>
        <begin position="542"/>
        <end position="820"/>
    </location>
</feature>
<sequence length="1158" mass="117610">MFMYLHIADSHGLVSTRVGVDTSASKRAKARCEEIKDTRKVETRHVVLAHRGGDARLLGLLVLWSRFPERFQFGLASIAVDVRTRQRTSSCTTGVVSVVVDRDPPRRARPVPPRVRQLAAFRPSAHHGAFPFPFARAQTAAPSQTTPLSTRSLARPRSDRRVRLARSTRALFPRSARARARGSADRSRPSLPPSNPPDHVLHRPPTMPPVRTPRHAATTRRESLPWRLIATPVRAFTSLFTGAETAPVALHAHAPATADSTDASPSPSPSPLAARRRRSTSAAPGSRRSVTSAVGSVSGRDVPTSPAAQRAAGLLGDRRTPLTGVRGANAVPGSPASAASSKASSSASELLQARRALDASVRKVDRNPFAAMAATNDTDPVQQHVTPGVPAGRLSKAEFDDLPFGTTLRESQYDYWRPWDTVMAVAPDGTVVDLDKDDVPMPRDLTTLRTKTRPTSESMAASWALRMQDAQRGPSPLVPATATPRVGIHRARTAEPYSASAPAAPMFVSDATRSTSASGPATSAVQAAVLRRKIAFELARKQSQAVEQRKRKAEAMKARSTLTSSNGVPARMRPVAEDEEEDEEMEVRVTKKRTMEADVAARHGDAEGEVRSGSSSPNKAPMADAGTQYDLPTPLKSLDGTPGKDGMPSKGTPGKKLTPTKGPTNEVASQAPLPPTPSPVPPVFSFGSSPVNSAATSPTVPPIPNLPPATPAPPPPAFAGFSLPSTPAPQAHAPPPPAAAADVPPTPSFTFPTSTAATDAPKPSSTPAPAPVAPSFGMAFSTPAPATPAPNSTVPPTASSEALDDPMLVSPQVSGASTPATGAGGAIPLFGSAAPATPAPMTAFGTPAPPTPAAGMFNFGPTQQTPAPPAAPPTAFNFGTTPAATTTAAAAPSTPYIFGGAPAATPAPAPAPAANAGPTPVKHPVFNFGVTTTTQPQAPATPAQGPGVFTFGGATPAQAATPAAAAAPGGFGFGTPAAASQATATPAPFGFGSAATPASAAPATGFNFGGGGGGQAPVTPANGGAGFGFANGIGGTGAGNGNMFNFGGAGGNAPATPAPPVFAPVFGAAGAETPATPANHGFTFNAPTPSNNGGAAAGPGAFNFGTALGAPMFGQQLQQTAAAPAPPVFGQTAIADASAGLNGGATPRKKIRPKKRNA</sequence>
<evidence type="ECO:0000313" key="3">
    <source>
        <dbReference type="Proteomes" id="UP000054350"/>
    </source>
</evidence>
<feature type="compositionally biased region" description="Pro residues" evidence="1">
    <location>
        <begin position="699"/>
        <end position="717"/>
    </location>
</feature>
<dbReference type="AlphaFoldDB" id="A0A0L0SFW6"/>
<keyword evidence="3" id="KW-1185">Reference proteome</keyword>
<reference evidence="2 3" key="1">
    <citation type="submission" date="2009-11" db="EMBL/GenBank/DDBJ databases">
        <title>Annotation of Allomyces macrogynus ATCC 38327.</title>
        <authorList>
            <consortium name="The Broad Institute Genome Sequencing Platform"/>
            <person name="Russ C."/>
            <person name="Cuomo C."/>
            <person name="Burger G."/>
            <person name="Gray M.W."/>
            <person name="Holland P.W.H."/>
            <person name="King N."/>
            <person name="Lang F.B.F."/>
            <person name="Roger A.J."/>
            <person name="Ruiz-Trillo I."/>
            <person name="Young S.K."/>
            <person name="Zeng Q."/>
            <person name="Gargeya S."/>
            <person name="Fitzgerald M."/>
            <person name="Haas B."/>
            <person name="Abouelleil A."/>
            <person name="Alvarado L."/>
            <person name="Arachchi H.M."/>
            <person name="Berlin A."/>
            <person name="Chapman S.B."/>
            <person name="Gearin G."/>
            <person name="Goldberg J."/>
            <person name="Griggs A."/>
            <person name="Gujja S."/>
            <person name="Hansen M."/>
            <person name="Heiman D."/>
            <person name="Howarth C."/>
            <person name="Larimer J."/>
            <person name="Lui A."/>
            <person name="MacDonald P.J.P."/>
            <person name="McCowen C."/>
            <person name="Montmayeur A."/>
            <person name="Murphy C."/>
            <person name="Neiman D."/>
            <person name="Pearson M."/>
            <person name="Priest M."/>
            <person name="Roberts A."/>
            <person name="Saif S."/>
            <person name="Shea T."/>
            <person name="Sisk P."/>
            <person name="Stolte C."/>
            <person name="Sykes S."/>
            <person name="Wortman J."/>
            <person name="Nusbaum C."/>
            <person name="Birren B."/>
        </authorList>
    </citation>
    <scope>NUCLEOTIDE SEQUENCE [LARGE SCALE GENOMIC DNA]</scope>
    <source>
        <strain evidence="2 3">ATCC 38327</strain>
    </source>
</reference>
<evidence type="ECO:0000256" key="1">
    <source>
        <dbReference type="SAM" id="MobiDB-lite"/>
    </source>
</evidence>
<reference evidence="2 3" key="2">
    <citation type="submission" date="2009-11" db="EMBL/GenBank/DDBJ databases">
        <title>The Genome Sequence of Allomyces macrogynus strain ATCC 38327.</title>
        <authorList>
            <consortium name="The Broad Institute Genome Sequencing Platform"/>
            <person name="Russ C."/>
            <person name="Cuomo C."/>
            <person name="Shea T."/>
            <person name="Young S.K."/>
            <person name="Zeng Q."/>
            <person name="Koehrsen M."/>
            <person name="Haas B."/>
            <person name="Borodovsky M."/>
            <person name="Guigo R."/>
            <person name="Alvarado L."/>
            <person name="Berlin A."/>
            <person name="Borenstein D."/>
            <person name="Chen Z."/>
            <person name="Engels R."/>
            <person name="Freedman E."/>
            <person name="Gellesch M."/>
            <person name="Goldberg J."/>
            <person name="Griggs A."/>
            <person name="Gujja S."/>
            <person name="Heiman D."/>
            <person name="Hepburn T."/>
            <person name="Howarth C."/>
            <person name="Jen D."/>
            <person name="Larson L."/>
            <person name="Lewis B."/>
            <person name="Mehta T."/>
            <person name="Park D."/>
            <person name="Pearson M."/>
            <person name="Roberts A."/>
            <person name="Saif S."/>
            <person name="Shenoy N."/>
            <person name="Sisk P."/>
            <person name="Stolte C."/>
            <person name="Sykes S."/>
            <person name="Walk T."/>
            <person name="White J."/>
            <person name="Yandava C."/>
            <person name="Burger G."/>
            <person name="Gray M.W."/>
            <person name="Holland P.W.H."/>
            <person name="King N."/>
            <person name="Lang F.B.F."/>
            <person name="Roger A.J."/>
            <person name="Ruiz-Trillo I."/>
            <person name="Lander E."/>
            <person name="Nusbaum C."/>
        </authorList>
    </citation>
    <scope>NUCLEOTIDE SEQUENCE [LARGE SCALE GENOMIC DNA]</scope>
    <source>
        <strain evidence="2 3">ATCC 38327</strain>
    </source>
</reference>
<feature type="compositionally biased region" description="Basic residues" evidence="1">
    <location>
        <begin position="1147"/>
        <end position="1158"/>
    </location>
</feature>
<gene>
    <name evidence="2" type="ORF">AMAG_06171</name>
</gene>
<feature type="compositionally biased region" description="Low complexity" evidence="1">
    <location>
        <begin position="739"/>
        <end position="763"/>
    </location>
</feature>
<feature type="region of interest" description="Disordered" evidence="1">
    <location>
        <begin position="931"/>
        <end position="950"/>
    </location>
</feature>
<name>A0A0L0SFW6_ALLM3</name>
<dbReference type="Proteomes" id="UP000054350">
    <property type="component" value="Unassembled WGS sequence"/>
</dbReference>
<feature type="region of interest" description="Disordered" evidence="1">
    <location>
        <begin position="139"/>
        <end position="223"/>
    </location>
</feature>
<feature type="compositionally biased region" description="Polar residues" evidence="1">
    <location>
        <begin position="140"/>
        <end position="152"/>
    </location>
</feature>
<feature type="compositionally biased region" description="Low complexity" evidence="1">
    <location>
        <begin position="334"/>
        <end position="345"/>
    </location>
</feature>
<accession>A0A0L0SFW6</accession>
<feature type="compositionally biased region" description="Low complexity" evidence="1">
    <location>
        <begin position="683"/>
        <end position="698"/>
    </location>
</feature>
<protein>
    <submittedName>
        <fullName evidence="2">Uncharacterized protein</fullName>
    </submittedName>
</protein>
<dbReference type="VEuPathDB" id="FungiDB:AMAG_06171"/>
<feature type="compositionally biased region" description="Polar residues" evidence="1">
    <location>
        <begin position="375"/>
        <end position="385"/>
    </location>
</feature>
<proteinExistence type="predicted"/>
<feature type="compositionally biased region" description="Low complexity" evidence="1">
    <location>
        <begin position="781"/>
        <end position="800"/>
    </location>
</feature>
<organism evidence="2 3">
    <name type="scientific">Allomyces macrogynus (strain ATCC 38327)</name>
    <name type="common">Allomyces javanicus var. macrogynus</name>
    <dbReference type="NCBI Taxonomy" id="578462"/>
    <lineage>
        <taxon>Eukaryota</taxon>
        <taxon>Fungi</taxon>
        <taxon>Fungi incertae sedis</taxon>
        <taxon>Blastocladiomycota</taxon>
        <taxon>Blastocladiomycetes</taxon>
        <taxon>Blastocladiales</taxon>
        <taxon>Blastocladiaceae</taxon>
        <taxon>Allomyces</taxon>
    </lineage>
</organism>
<dbReference type="OrthoDB" id="5596651at2759"/>
<feature type="region of interest" description="Disordered" evidence="1">
    <location>
        <begin position="372"/>
        <end position="392"/>
    </location>
</feature>
<dbReference type="STRING" id="578462.A0A0L0SFW6"/>
<feature type="compositionally biased region" description="Pro residues" evidence="1">
    <location>
        <begin position="672"/>
        <end position="682"/>
    </location>
</feature>
<feature type="compositionally biased region" description="Basic and acidic residues" evidence="1">
    <location>
        <begin position="586"/>
        <end position="610"/>
    </location>
</feature>
<feature type="region of interest" description="Disordered" evidence="1">
    <location>
        <begin position="1138"/>
        <end position="1158"/>
    </location>
</feature>
<feature type="compositionally biased region" description="Low complexity" evidence="1">
    <location>
        <begin position="853"/>
        <end position="865"/>
    </location>
</feature>
<feature type="compositionally biased region" description="Low complexity" evidence="1">
    <location>
        <begin position="255"/>
        <end position="265"/>
    </location>
</feature>